<accession>A0ABV8XIY3</accession>
<evidence type="ECO:0000313" key="1">
    <source>
        <dbReference type="EMBL" id="MFC4424637.1"/>
    </source>
</evidence>
<comment type="caution">
    <text evidence="1">The sequence shown here is derived from an EMBL/GenBank/DDBJ whole genome shotgun (WGS) entry which is preliminary data.</text>
</comment>
<proteinExistence type="predicted"/>
<gene>
    <name evidence="1" type="ORF">ACFOZ9_00330</name>
</gene>
<sequence>MTQQRAAPDRLTDGWAITSSGDLVCANFKQTLKLVMTWQEARALTGDVSYSSTNLAYQGRNEEAEDVVYVRGPVSDADIRTLAHQLASQYGVSTSIKRVGLQDVYVYRTTPKEVPGV</sequence>
<evidence type="ECO:0000313" key="2">
    <source>
        <dbReference type="Proteomes" id="UP001595998"/>
    </source>
</evidence>
<name>A0ABV8XIY3_9DEIO</name>
<organism evidence="1 2">
    <name type="scientific">Deinococcus navajonensis</name>
    <dbReference type="NCBI Taxonomy" id="309884"/>
    <lineage>
        <taxon>Bacteria</taxon>
        <taxon>Thermotogati</taxon>
        <taxon>Deinococcota</taxon>
        <taxon>Deinococci</taxon>
        <taxon>Deinococcales</taxon>
        <taxon>Deinococcaceae</taxon>
        <taxon>Deinococcus</taxon>
    </lineage>
</organism>
<dbReference type="Proteomes" id="UP001595998">
    <property type="component" value="Unassembled WGS sequence"/>
</dbReference>
<dbReference type="EMBL" id="JBHSEH010000001">
    <property type="protein sequence ID" value="MFC4424637.1"/>
    <property type="molecule type" value="Genomic_DNA"/>
</dbReference>
<evidence type="ECO:0008006" key="3">
    <source>
        <dbReference type="Google" id="ProtNLM"/>
    </source>
</evidence>
<dbReference type="RefSeq" id="WP_380034850.1">
    <property type="nucleotide sequence ID" value="NZ_JBHSEH010000001.1"/>
</dbReference>
<reference evidence="2" key="1">
    <citation type="journal article" date="2019" name="Int. J. Syst. Evol. Microbiol.">
        <title>The Global Catalogue of Microorganisms (GCM) 10K type strain sequencing project: providing services to taxonomists for standard genome sequencing and annotation.</title>
        <authorList>
            <consortium name="The Broad Institute Genomics Platform"/>
            <consortium name="The Broad Institute Genome Sequencing Center for Infectious Disease"/>
            <person name="Wu L."/>
            <person name="Ma J."/>
        </authorList>
    </citation>
    <scope>NUCLEOTIDE SEQUENCE [LARGE SCALE GENOMIC DNA]</scope>
    <source>
        <strain evidence="2">CCUG 56029</strain>
    </source>
</reference>
<protein>
    <recommendedName>
        <fullName evidence="3">BON domain-containing protein</fullName>
    </recommendedName>
</protein>
<keyword evidence="2" id="KW-1185">Reference proteome</keyword>